<organism evidence="2">
    <name type="scientific">gut metagenome</name>
    <dbReference type="NCBI Taxonomy" id="749906"/>
    <lineage>
        <taxon>unclassified sequences</taxon>
        <taxon>metagenomes</taxon>
        <taxon>organismal metagenomes</taxon>
    </lineage>
</organism>
<name>J9FZ73_9ZZZZ</name>
<dbReference type="GO" id="GO:0008743">
    <property type="term" value="F:L-threonine 3-dehydrogenase activity"/>
    <property type="evidence" value="ECO:0007669"/>
    <property type="project" value="TreeGrafter"/>
</dbReference>
<dbReference type="InterPro" id="IPR051225">
    <property type="entry name" value="NAD(P)_epim/dehydratase"/>
</dbReference>
<dbReference type="AlphaFoldDB" id="J9FZ73"/>
<dbReference type="Gene3D" id="3.40.50.720">
    <property type="entry name" value="NAD(P)-binding Rossmann-like Domain"/>
    <property type="match status" value="1"/>
</dbReference>
<protein>
    <submittedName>
        <fullName evidence="2">Epimerase/reductase</fullName>
    </submittedName>
</protein>
<comment type="similarity">
    <text evidence="1">Belongs to the NAD(P)-dependent epimerase/dehydratase family.</text>
</comment>
<sequence>MLSDYYYTKYGVDTRAVRFPGIISNVTPPGGGTTDYAVDIYYAAVKGEKFICPIKEGTLMDMMYMPDALNAAISLMEANPDRLKHRNAFNVASMSFSPEVIYAEIKKHVPDFKMEYKVDPLKQAIADSWPDSLDDTCAREEWDWKPQYDLASMTVDMLEKLRIKLNR</sequence>
<evidence type="ECO:0000313" key="2">
    <source>
        <dbReference type="EMBL" id="EJW94852.1"/>
    </source>
</evidence>
<dbReference type="PANTHER" id="PTHR42687:SF1">
    <property type="entry name" value="L-THREONINE 3-DEHYDROGENASE, MITOCHONDRIAL"/>
    <property type="match status" value="1"/>
</dbReference>
<evidence type="ECO:0000256" key="1">
    <source>
        <dbReference type="ARBA" id="ARBA00007637"/>
    </source>
</evidence>
<comment type="caution">
    <text evidence="2">The sequence shown here is derived from an EMBL/GenBank/DDBJ whole genome shotgun (WGS) entry which is preliminary data.</text>
</comment>
<proteinExistence type="inferred from homology"/>
<dbReference type="SUPFAM" id="SSF51735">
    <property type="entry name" value="NAD(P)-binding Rossmann-fold domains"/>
    <property type="match status" value="1"/>
</dbReference>
<dbReference type="PANTHER" id="PTHR42687">
    <property type="entry name" value="L-THREONINE 3-DEHYDROGENASE"/>
    <property type="match status" value="1"/>
</dbReference>
<dbReference type="GO" id="GO:0006567">
    <property type="term" value="P:L-threonine catabolic process"/>
    <property type="evidence" value="ECO:0007669"/>
    <property type="project" value="TreeGrafter"/>
</dbReference>
<dbReference type="InterPro" id="IPR036291">
    <property type="entry name" value="NAD(P)-bd_dom_sf"/>
</dbReference>
<gene>
    <name evidence="2" type="ORF">EVA_17030</name>
</gene>
<accession>J9FZ73</accession>
<dbReference type="EMBL" id="AMCI01006138">
    <property type="protein sequence ID" value="EJW94852.1"/>
    <property type="molecule type" value="Genomic_DNA"/>
</dbReference>
<reference evidence="2" key="1">
    <citation type="journal article" date="2012" name="PLoS ONE">
        <title>Gene sets for utilization of primary and secondary nutrition supplies in the distal gut of endangered iberian lynx.</title>
        <authorList>
            <person name="Alcaide M."/>
            <person name="Messina E."/>
            <person name="Richter M."/>
            <person name="Bargiela R."/>
            <person name="Peplies J."/>
            <person name="Huws S.A."/>
            <person name="Newbold C.J."/>
            <person name="Golyshin P.N."/>
            <person name="Simon M.A."/>
            <person name="Lopez G."/>
            <person name="Yakimov M.M."/>
            <person name="Ferrer M."/>
        </authorList>
    </citation>
    <scope>NUCLEOTIDE SEQUENCE</scope>
</reference>